<evidence type="ECO:0000313" key="5">
    <source>
        <dbReference type="Proteomes" id="UP000177407"/>
    </source>
</evidence>
<dbReference type="PANTHER" id="PTHR14911">
    <property type="entry name" value="THUMP DOMAIN-CONTAINING"/>
    <property type="match status" value="1"/>
</dbReference>
<evidence type="ECO:0000259" key="3">
    <source>
        <dbReference type="Pfam" id="PF01170"/>
    </source>
</evidence>
<dbReference type="InterPro" id="IPR000241">
    <property type="entry name" value="RlmKL-like_Mtase"/>
</dbReference>
<dbReference type="PANTHER" id="PTHR14911:SF13">
    <property type="entry name" value="TRNA (GUANINE(6)-N2)-METHYLTRANSFERASE THUMP3"/>
    <property type="match status" value="1"/>
</dbReference>
<dbReference type="EMBL" id="MFGA01000022">
    <property type="protein sequence ID" value="OGF20605.1"/>
    <property type="molecule type" value="Genomic_DNA"/>
</dbReference>
<organism evidence="4 5">
    <name type="scientific">Candidatus Falkowbacteria bacterium RIFOXYA2_FULL_38_12</name>
    <dbReference type="NCBI Taxonomy" id="1797993"/>
    <lineage>
        <taxon>Bacteria</taxon>
        <taxon>Candidatus Falkowiibacteriota</taxon>
    </lineage>
</organism>
<comment type="caution">
    <text evidence="4">The sequence shown here is derived from an EMBL/GenBank/DDBJ whole genome shotgun (WGS) entry which is preliminary data.</text>
</comment>
<dbReference type="InterPro" id="IPR001091">
    <property type="entry name" value="RM_Methyltransferase"/>
</dbReference>
<name>A0A1F5S1P6_9BACT</name>
<gene>
    <name evidence="4" type="ORF">A2257_02055</name>
</gene>
<dbReference type="AlphaFoldDB" id="A0A1F5S1P6"/>
<dbReference type="CDD" id="cd02440">
    <property type="entry name" value="AdoMet_MTases"/>
    <property type="match status" value="1"/>
</dbReference>
<keyword evidence="2" id="KW-0808">Transferase</keyword>
<dbReference type="GO" id="GO:0008170">
    <property type="term" value="F:N-methyltransferase activity"/>
    <property type="evidence" value="ECO:0007669"/>
    <property type="project" value="InterPro"/>
</dbReference>
<sequence length="415" mass="46683">MRYFFILGRNPTLSSAELVAVIRKTDPNFVILEASGDVLLVETKDTLEIREMIKVLGGIIKAGVVMEETGKLEKENVFKILKESTKRAESGKIFFGFSLYNLENRDGKNFSEAKKQTSSLAMEAKKFLKEKGFSARWVTSKEDNLSSVIVAKNKLLEENGAEIVILVKNDQVFLGKTLAVQGFEELGFRDFGRPKRNMQVGLMPPKLAQIMINLSEAKDDGVILDPFCGFGTVLGEAMIAGYKNLIGSDINEEVLAGAKENLEWLEKNYQLPAINYQLIKSDVRHISGKVEEVSVDAIVTEPYLGPPLHGNEPKENILEIAKELSMLYLDAFREFKKVLKPNSKIVILFPIFVFQNEEIFLPIMEEIKKIGFEAANPLPKELENKDFVKITPRQSIIYSRPGQKVLREVLVFSSL</sequence>
<proteinExistence type="predicted"/>
<feature type="domain" description="Ribosomal RNA large subunit methyltransferase K/L-like methyltransferase" evidence="3">
    <location>
        <begin position="200"/>
        <end position="350"/>
    </location>
</feature>
<dbReference type="GO" id="GO:0003677">
    <property type="term" value="F:DNA binding"/>
    <property type="evidence" value="ECO:0007669"/>
    <property type="project" value="InterPro"/>
</dbReference>
<dbReference type="PRINTS" id="PR00508">
    <property type="entry name" value="S21N4MTFRASE"/>
</dbReference>
<dbReference type="GO" id="GO:0030488">
    <property type="term" value="P:tRNA methylation"/>
    <property type="evidence" value="ECO:0007669"/>
    <property type="project" value="TreeGrafter"/>
</dbReference>
<accession>A0A1F5S1P6</accession>
<reference evidence="4 5" key="1">
    <citation type="journal article" date="2016" name="Nat. Commun.">
        <title>Thousands of microbial genomes shed light on interconnected biogeochemical processes in an aquifer system.</title>
        <authorList>
            <person name="Anantharaman K."/>
            <person name="Brown C.T."/>
            <person name="Hug L.A."/>
            <person name="Sharon I."/>
            <person name="Castelle C.J."/>
            <person name="Probst A.J."/>
            <person name="Thomas B.C."/>
            <person name="Singh A."/>
            <person name="Wilkins M.J."/>
            <person name="Karaoz U."/>
            <person name="Brodie E.L."/>
            <person name="Williams K.H."/>
            <person name="Hubbard S.S."/>
            <person name="Banfield J.F."/>
        </authorList>
    </citation>
    <scope>NUCLEOTIDE SEQUENCE [LARGE SCALE GENOMIC DNA]</scope>
</reference>
<protein>
    <recommendedName>
        <fullName evidence="3">Ribosomal RNA large subunit methyltransferase K/L-like methyltransferase domain-containing protein</fullName>
    </recommendedName>
</protein>
<dbReference type="Pfam" id="PF01170">
    <property type="entry name" value="UPF0020"/>
    <property type="match status" value="1"/>
</dbReference>
<dbReference type="InterPro" id="IPR029063">
    <property type="entry name" value="SAM-dependent_MTases_sf"/>
</dbReference>
<keyword evidence="1" id="KW-0489">Methyltransferase</keyword>
<dbReference type="GO" id="GO:0016423">
    <property type="term" value="F:tRNA (guanine) methyltransferase activity"/>
    <property type="evidence" value="ECO:0007669"/>
    <property type="project" value="TreeGrafter"/>
</dbReference>
<evidence type="ECO:0000313" key="4">
    <source>
        <dbReference type="EMBL" id="OGF20605.1"/>
    </source>
</evidence>
<dbReference type="SUPFAM" id="SSF53335">
    <property type="entry name" value="S-adenosyl-L-methionine-dependent methyltransferases"/>
    <property type="match status" value="1"/>
</dbReference>
<evidence type="ECO:0000256" key="2">
    <source>
        <dbReference type="ARBA" id="ARBA00022679"/>
    </source>
</evidence>
<evidence type="ECO:0000256" key="1">
    <source>
        <dbReference type="ARBA" id="ARBA00022603"/>
    </source>
</evidence>
<dbReference type="Proteomes" id="UP000177407">
    <property type="component" value="Unassembled WGS sequence"/>
</dbReference>
<dbReference type="Gene3D" id="3.40.50.150">
    <property type="entry name" value="Vaccinia Virus protein VP39"/>
    <property type="match status" value="1"/>
</dbReference>